<accession>A0A6I8V5J9</accession>
<feature type="compositionally biased region" description="Basic residues" evidence="1">
    <location>
        <begin position="128"/>
        <end position="160"/>
    </location>
</feature>
<keyword evidence="2" id="KW-1185">Reference proteome</keyword>
<protein>
    <submittedName>
        <fullName evidence="3">Uncharacterized protein</fullName>
    </submittedName>
</protein>
<name>A0A6I8V5J9_DROPS</name>
<feature type="compositionally biased region" description="Low complexity" evidence="1">
    <location>
        <begin position="72"/>
        <end position="89"/>
    </location>
</feature>
<dbReference type="AlphaFoldDB" id="A0A6I8V5J9"/>
<organism evidence="2 3">
    <name type="scientific">Drosophila pseudoobscura pseudoobscura</name>
    <name type="common">Fruit fly</name>
    <dbReference type="NCBI Taxonomy" id="46245"/>
    <lineage>
        <taxon>Eukaryota</taxon>
        <taxon>Metazoa</taxon>
        <taxon>Ecdysozoa</taxon>
        <taxon>Arthropoda</taxon>
        <taxon>Hexapoda</taxon>
        <taxon>Insecta</taxon>
        <taxon>Pterygota</taxon>
        <taxon>Neoptera</taxon>
        <taxon>Endopterygota</taxon>
        <taxon>Diptera</taxon>
        <taxon>Brachycera</taxon>
        <taxon>Muscomorpha</taxon>
        <taxon>Ephydroidea</taxon>
        <taxon>Drosophilidae</taxon>
        <taxon>Drosophila</taxon>
        <taxon>Sophophora</taxon>
    </lineage>
</organism>
<feature type="compositionally biased region" description="Low complexity" evidence="1">
    <location>
        <begin position="112"/>
        <end position="124"/>
    </location>
</feature>
<feature type="region of interest" description="Disordered" evidence="1">
    <location>
        <begin position="111"/>
        <end position="160"/>
    </location>
</feature>
<evidence type="ECO:0000313" key="3">
    <source>
        <dbReference type="RefSeq" id="XP_002138494.3"/>
    </source>
</evidence>
<sequence length="160" mass="17193">MLANIKQLQPSFGFANCANNLGAYLSAIAGLLETYPSQASTRFVSLSKLNMKLISLNCIMILVVLCCLDESNSQNSTSSSSPSSSTSNSGNAKNVVVSNLKYTAVRRIRVGSSTSSTATTRSASVRNKNLRAKRAQAKRTQAKRSKARRSKALNGRRTRG</sequence>
<reference evidence="2" key="1">
    <citation type="submission" date="2024-06" db="UniProtKB">
        <authorList>
            <consortium name="RefSeq"/>
        </authorList>
    </citation>
    <scope>NUCLEOTIDE SEQUENCE [LARGE SCALE GENOMIC DNA]</scope>
    <source>
        <strain evidence="2">MV2-25</strain>
    </source>
</reference>
<gene>
    <name evidence="3" type="primary">LOC6898451</name>
</gene>
<dbReference type="RefSeq" id="XP_002138494.3">
    <property type="nucleotide sequence ID" value="XM_002138458.3"/>
</dbReference>
<dbReference type="Proteomes" id="UP000001819">
    <property type="component" value="Chromosome 3"/>
</dbReference>
<dbReference type="KEGG" id="dpo:6898451"/>
<evidence type="ECO:0000256" key="1">
    <source>
        <dbReference type="SAM" id="MobiDB-lite"/>
    </source>
</evidence>
<feature type="region of interest" description="Disordered" evidence="1">
    <location>
        <begin position="72"/>
        <end position="92"/>
    </location>
</feature>
<reference evidence="3" key="2">
    <citation type="submission" date="2025-08" db="UniProtKB">
        <authorList>
            <consortium name="RefSeq"/>
        </authorList>
    </citation>
    <scope>IDENTIFICATION</scope>
    <source>
        <strain evidence="3">MV-25-SWS-2005</strain>
        <tissue evidence="3">Whole body</tissue>
    </source>
</reference>
<evidence type="ECO:0000313" key="2">
    <source>
        <dbReference type="Proteomes" id="UP000001819"/>
    </source>
</evidence>
<dbReference type="InParanoid" id="A0A6I8V5J9"/>
<proteinExistence type="predicted"/>